<evidence type="ECO:0000313" key="28">
    <source>
        <dbReference type="Proteomes" id="UP000503640"/>
    </source>
</evidence>
<evidence type="ECO:0000256" key="9">
    <source>
        <dbReference type="ARBA" id="ARBA00044878"/>
    </source>
</evidence>
<comment type="catalytic activity">
    <reaction evidence="17">
        <text>L-arginyl-glycine(out) = L-arginyl-glycine(in)</text>
        <dbReference type="Rhea" id="RHEA:79391"/>
        <dbReference type="ChEBI" id="CHEBI:229955"/>
    </reaction>
</comment>
<keyword evidence="7" id="KW-0458">Lysosome</keyword>
<feature type="transmembrane region" description="Helical" evidence="25">
    <location>
        <begin position="322"/>
        <end position="342"/>
    </location>
</feature>
<accession>A0A7I9VKM8</accession>
<feature type="transmembrane region" description="Helical" evidence="25">
    <location>
        <begin position="296"/>
        <end position="316"/>
    </location>
</feature>
<dbReference type="InterPro" id="IPR011701">
    <property type="entry name" value="MFS"/>
</dbReference>
<evidence type="ECO:0000256" key="2">
    <source>
        <dbReference type="ARBA" id="ARBA00008335"/>
    </source>
</evidence>
<dbReference type="RefSeq" id="WP_176064186.1">
    <property type="nucleotide sequence ID" value="NZ_BJTG01000003.1"/>
</dbReference>
<comment type="catalytic activity">
    <reaction evidence="11">
        <text>L-alpha-aminoacyl-L-histidine(out) = L-alpha-aminoacyl-L-histidine(in)</text>
        <dbReference type="Rhea" id="RHEA:79375"/>
        <dbReference type="ChEBI" id="CHEBI:229967"/>
    </reaction>
</comment>
<feature type="transmembrane region" description="Helical" evidence="25">
    <location>
        <begin position="59"/>
        <end position="76"/>
    </location>
</feature>
<evidence type="ECO:0000256" key="15">
    <source>
        <dbReference type="ARBA" id="ARBA00044899"/>
    </source>
</evidence>
<dbReference type="GO" id="GO:0022857">
    <property type="term" value="F:transmembrane transporter activity"/>
    <property type="evidence" value="ECO:0007669"/>
    <property type="project" value="InterPro"/>
</dbReference>
<keyword evidence="6 25" id="KW-0472">Membrane</keyword>
<dbReference type="PROSITE" id="PS50850">
    <property type="entry name" value="MFS"/>
    <property type="match status" value="1"/>
</dbReference>
<evidence type="ECO:0000259" key="26">
    <source>
        <dbReference type="PROSITE" id="PS50850"/>
    </source>
</evidence>
<comment type="catalytic activity">
    <reaction evidence="8">
        <text>L-lysyl-L-alanine(out) = L-lysyl-L-alanine(in)</text>
        <dbReference type="Rhea" id="RHEA:79399"/>
        <dbReference type="ChEBI" id="CHEBI:229954"/>
    </reaction>
</comment>
<comment type="catalytic activity">
    <reaction evidence="20">
        <text>L-lysyl-glycine(out) = L-lysyl-glycine(in)</text>
        <dbReference type="Rhea" id="RHEA:79407"/>
        <dbReference type="ChEBI" id="CHEBI:191202"/>
    </reaction>
</comment>
<evidence type="ECO:0000256" key="13">
    <source>
        <dbReference type="ARBA" id="ARBA00044893"/>
    </source>
</evidence>
<evidence type="ECO:0000256" key="20">
    <source>
        <dbReference type="ARBA" id="ARBA00044924"/>
    </source>
</evidence>
<dbReference type="InterPro" id="IPR020846">
    <property type="entry name" value="MFS_dom"/>
</dbReference>
<dbReference type="PANTHER" id="PTHR23512:SF3">
    <property type="entry name" value="MAJOR FACILITATOR SUPERFAMILY DOMAIN-CONTAINING PROTEIN 1"/>
    <property type="match status" value="1"/>
</dbReference>
<evidence type="ECO:0000256" key="25">
    <source>
        <dbReference type="SAM" id="Phobius"/>
    </source>
</evidence>
<dbReference type="PANTHER" id="PTHR23512">
    <property type="entry name" value="MAJOR FACILITATOR SUPERFAMILY DOMAIN-CONTAINING PROTEIN 1"/>
    <property type="match status" value="1"/>
</dbReference>
<comment type="catalytic activity">
    <reaction evidence="15">
        <text>L-arginyl-L-alpha-amino acid(out) = L-arginyl-L-alpha-amino acid(in)</text>
        <dbReference type="Rhea" id="RHEA:79371"/>
        <dbReference type="ChEBI" id="CHEBI:84315"/>
    </reaction>
</comment>
<proteinExistence type="inferred from homology"/>
<gene>
    <name evidence="27" type="ORF">AMYX_14410</name>
</gene>
<evidence type="ECO:0000256" key="22">
    <source>
        <dbReference type="ARBA" id="ARBA00045018"/>
    </source>
</evidence>
<evidence type="ECO:0000256" key="3">
    <source>
        <dbReference type="ARBA" id="ARBA00022448"/>
    </source>
</evidence>
<reference evidence="28" key="1">
    <citation type="journal article" date="2020" name="Appl. Environ. Microbiol.">
        <title>Diazotrophic Anaeromyxobacter Isolates from Soils.</title>
        <authorList>
            <person name="Masuda Y."/>
            <person name="Yamanaka H."/>
            <person name="Xu Z.X."/>
            <person name="Shiratori Y."/>
            <person name="Aono T."/>
            <person name="Amachi S."/>
            <person name="Senoo K."/>
            <person name="Itoh H."/>
        </authorList>
    </citation>
    <scope>NUCLEOTIDE SEQUENCE [LARGE SCALE GENOMIC DNA]</scope>
    <source>
        <strain evidence="28">R267</strain>
    </source>
</reference>
<evidence type="ECO:0000256" key="8">
    <source>
        <dbReference type="ARBA" id="ARBA00044876"/>
    </source>
</evidence>
<dbReference type="GO" id="GO:0005765">
    <property type="term" value="C:lysosomal membrane"/>
    <property type="evidence" value="ECO:0007669"/>
    <property type="project" value="UniProtKB-SubCell"/>
</dbReference>
<comment type="catalytic activity">
    <reaction evidence="18">
        <text>L-histidyl-L-alpha-amino acid(out) = L-histidyl-L-alpha-amino acid(in)</text>
        <dbReference type="Rhea" id="RHEA:79379"/>
        <dbReference type="ChEBI" id="CHEBI:229964"/>
    </reaction>
</comment>
<keyword evidence="4 25" id="KW-0812">Transmembrane</keyword>
<organism evidence="27 28">
    <name type="scientific">Anaeromyxobacter diazotrophicus</name>
    <dbReference type="NCBI Taxonomy" id="2590199"/>
    <lineage>
        <taxon>Bacteria</taxon>
        <taxon>Pseudomonadati</taxon>
        <taxon>Myxococcota</taxon>
        <taxon>Myxococcia</taxon>
        <taxon>Myxococcales</taxon>
        <taxon>Cystobacterineae</taxon>
        <taxon>Anaeromyxobacteraceae</taxon>
        <taxon>Anaeromyxobacter</taxon>
    </lineage>
</organism>
<comment type="function">
    <text evidence="23">Lysosomal dipeptide uniporter that selectively exports lysine, arginine or histidine-containing dipeptides with a net positive charge from the lysosome lumen into the cytosol. Could play a role in a specific type of protein O-glycosylation indirectly regulating macrophages migration and tissue invasion. Also essential for liver homeostasis.</text>
</comment>
<dbReference type="SUPFAM" id="SSF103473">
    <property type="entry name" value="MFS general substrate transporter"/>
    <property type="match status" value="1"/>
</dbReference>
<evidence type="ECO:0000256" key="16">
    <source>
        <dbReference type="ARBA" id="ARBA00044900"/>
    </source>
</evidence>
<keyword evidence="28" id="KW-1185">Reference proteome</keyword>
<evidence type="ECO:0000256" key="14">
    <source>
        <dbReference type="ARBA" id="ARBA00044898"/>
    </source>
</evidence>
<evidence type="ECO:0000256" key="18">
    <source>
        <dbReference type="ARBA" id="ARBA00044912"/>
    </source>
</evidence>
<evidence type="ECO:0000256" key="17">
    <source>
        <dbReference type="ARBA" id="ARBA00044903"/>
    </source>
</evidence>
<evidence type="ECO:0000256" key="10">
    <source>
        <dbReference type="ARBA" id="ARBA00044881"/>
    </source>
</evidence>
<dbReference type="Gene3D" id="1.20.1250.20">
    <property type="entry name" value="MFS general substrate transporter like domains"/>
    <property type="match status" value="2"/>
</dbReference>
<comment type="catalytic activity">
    <reaction evidence="10">
        <text>L-alpha-aminoacyl-L-arginine(out) = L-alpha-aminoacyl-L-arginine(in)</text>
        <dbReference type="Rhea" id="RHEA:79367"/>
        <dbReference type="ChEBI" id="CHEBI:229968"/>
    </reaction>
</comment>
<evidence type="ECO:0000313" key="27">
    <source>
        <dbReference type="EMBL" id="GEJ56700.1"/>
    </source>
</evidence>
<comment type="catalytic activity">
    <reaction evidence="16">
        <text>L-lysyl-L-lysine(out) = L-lysyl-L-lysine(in)</text>
        <dbReference type="Rhea" id="RHEA:79403"/>
        <dbReference type="ChEBI" id="CHEBI:229956"/>
    </reaction>
</comment>
<evidence type="ECO:0000256" key="23">
    <source>
        <dbReference type="ARBA" id="ARBA00045709"/>
    </source>
</evidence>
<dbReference type="Pfam" id="PF07690">
    <property type="entry name" value="MFS_1"/>
    <property type="match status" value="1"/>
</dbReference>
<feature type="transmembrane region" description="Helical" evidence="25">
    <location>
        <begin position="112"/>
        <end position="133"/>
    </location>
</feature>
<feature type="domain" description="Major facilitator superfamily (MFS) profile" evidence="26">
    <location>
        <begin position="18"/>
        <end position="416"/>
    </location>
</feature>
<dbReference type="Proteomes" id="UP000503640">
    <property type="component" value="Unassembled WGS sequence"/>
</dbReference>
<evidence type="ECO:0000256" key="7">
    <source>
        <dbReference type="ARBA" id="ARBA00023228"/>
    </source>
</evidence>
<comment type="similarity">
    <text evidence="2">Belongs to the major facilitator superfamily.</text>
</comment>
<evidence type="ECO:0000256" key="11">
    <source>
        <dbReference type="ARBA" id="ARBA00044884"/>
    </source>
</evidence>
<feature type="transmembrane region" description="Helical" evidence="25">
    <location>
        <begin position="145"/>
        <end position="163"/>
    </location>
</feature>
<comment type="catalytic activity">
    <reaction evidence="14">
        <text>L-aspartyl-L-lysine(out) = L-aspartyl-L-lysine(in)</text>
        <dbReference type="Rhea" id="RHEA:79411"/>
        <dbReference type="ChEBI" id="CHEBI:229953"/>
    </reaction>
</comment>
<feature type="transmembrane region" description="Helical" evidence="25">
    <location>
        <begin position="354"/>
        <end position="373"/>
    </location>
</feature>
<feature type="transmembrane region" description="Helical" evidence="25">
    <location>
        <begin position="85"/>
        <end position="106"/>
    </location>
</feature>
<evidence type="ECO:0000256" key="5">
    <source>
        <dbReference type="ARBA" id="ARBA00022989"/>
    </source>
</evidence>
<keyword evidence="5 25" id="KW-1133">Transmembrane helix</keyword>
<sequence>MTDAPTPASPGRGYRWLVLLACSGAMFGNYYVFDALYPVTPLLEQAFGFTGEQVGLLDTSYNVAALLTLIAGGVLVDRLGTARSAVLFGAVGAAGSALIAFLPALAPGHAALGMMAGRFVLGVGSECFIVAATTVVGRWFKGREISFALALQLLIARLGSYAADWSPNLRALFTSWQPPLLLAAALGGVWLALAIVYAALELHAARRYGTARAGATDKLVLADLVRFDRAYWWVVGLCVAFYATIFPFRTFANLFLTDYHGVSNETAGSLKSVLPLLSMIGMPIFGFVADRIGKRALLMAVGSALLVPPFLLMAYTHLPLQLSMALLGLAFALVPAVLWPAVTYLVPDARLGSAYALMTFCQQVGWAAMSWGLGRVKDAGGASAAHPAGWLPVMWMLAALACAGFAFSFLLWRSERGGRGHGLERAQVRPEAA</sequence>
<feature type="transmembrane region" description="Helical" evidence="25">
    <location>
        <begin position="393"/>
        <end position="412"/>
    </location>
</feature>
<evidence type="ECO:0000256" key="4">
    <source>
        <dbReference type="ARBA" id="ARBA00022692"/>
    </source>
</evidence>
<dbReference type="InterPro" id="IPR036259">
    <property type="entry name" value="MFS_trans_sf"/>
</dbReference>
<comment type="subunit">
    <text evidence="24">Homodimer. Interacts with lysosomal protein GLMP (via lumenal domain); the interaction starts while both proteins are still in the endoplasmic reticulum and is required for stabilization of MFSD1 in lysosomes but has no direct effect on its targeting to lysosomes or transporter activity.</text>
</comment>
<evidence type="ECO:0000256" key="24">
    <source>
        <dbReference type="ARBA" id="ARBA00046376"/>
    </source>
</evidence>
<comment type="catalytic activity">
    <reaction evidence="19">
        <text>L-alanyl-L-lysine(out) = L-alanyl-L-lysine(in)</text>
        <dbReference type="Rhea" id="RHEA:79415"/>
        <dbReference type="ChEBI" id="CHEBI:192470"/>
    </reaction>
</comment>
<dbReference type="InterPro" id="IPR052187">
    <property type="entry name" value="MFSD1"/>
</dbReference>
<evidence type="ECO:0000256" key="19">
    <source>
        <dbReference type="ARBA" id="ARBA00044919"/>
    </source>
</evidence>
<dbReference type="EMBL" id="BJTG01000003">
    <property type="protein sequence ID" value="GEJ56700.1"/>
    <property type="molecule type" value="Genomic_DNA"/>
</dbReference>
<comment type="catalytic activity">
    <reaction evidence="13">
        <text>L-alpha-aminoacyl-L-lysine(out) = L-alpha-aminoacyl-L-lysine(in)</text>
        <dbReference type="Rhea" id="RHEA:79383"/>
        <dbReference type="ChEBI" id="CHEBI:229966"/>
    </reaction>
</comment>
<comment type="catalytic activity">
    <reaction evidence="12">
        <text>L-lysyl-L-alpha-amino acid(out) = L-lysyl-L-alpha-amino acid(in)</text>
        <dbReference type="Rhea" id="RHEA:79387"/>
        <dbReference type="ChEBI" id="CHEBI:229965"/>
    </reaction>
</comment>
<feature type="transmembrane region" description="Helical" evidence="25">
    <location>
        <begin position="230"/>
        <end position="252"/>
    </location>
</feature>
<evidence type="ECO:0000256" key="21">
    <source>
        <dbReference type="ARBA" id="ARBA00044985"/>
    </source>
</evidence>
<comment type="caution">
    <text evidence="27">The sequence shown here is derived from an EMBL/GenBank/DDBJ whole genome shotgun (WGS) entry which is preliminary data.</text>
</comment>
<evidence type="ECO:0000256" key="1">
    <source>
        <dbReference type="ARBA" id="ARBA00004155"/>
    </source>
</evidence>
<name>A0A7I9VKM8_9BACT</name>
<dbReference type="AlphaFoldDB" id="A0A7I9VKM8"/>
<feature type="transmembrane region" description="Helical" evidence="25">
    <location>
        <begin position="272"/>
        <end position="289"/>
    </location>
</feature>
<comment type="catalytic activity">
    <reaction evidence="9">
        <text>L-histidyl-glycine(out) = L-histidyl-glycine(in)</text>
        <dbReference type="Rhea" id="RHEA:79395"/>
        <dbReference type="ChEBI" id="CHEBI:229957"/>
    </reaction>
</comment>
<feature type="transmembrane region" description="Helical" evidence="25">
    <location>
        <begin position="16"/>
        <end position="33"/>
    </location>
</feature>
<comment type="subcellular location">
    <subcellularLocation>
        <location evidence="1">Lysosome membrane</location>
        <topology evidence="1">Multi-pass membrane protein</topology>
    </subcellularLocation>
</comment>
<feature type="transmembrane region" description="Helical" evidence="25">
    <location>
        <begin position="179"/>
        <end position="200"/>
    </location>
</feature>
<evidence type="ECO:0000256" key="12">
    <source>
        <dbReference type="ARBA" id="ARBA00044891"/>
    </source>
</evidence>
<evidence type="ECO:0000256" key="6">
    <source>
        <dbReference type="ARBA" id="ARBA00023136"/>
    </source>
</evidence>
<protein>
    <recommendedName>
        <fullName evidence="21">Lysosomal dipeptide transporter MFSD1</fullName>
    </recommendedName>
    <alternativeName>
        <fullName evidence="22">Major facilitator superfamily domain-containing protein 1</fullName>
    </alternativeName>
</protein>
<keyword evidence="3" id="KW-0813">Transport</keyword>